<dbReference type="Pfam" id="PF06172">
    <property type="entry name" value="Cupin_5"/>
    <property type="match status" value="1"/>
</dbReference>
<gene>
    <name evidence="2" type="ORF">DLM85_06490</name>
</gene>
<name>A0A328BWN6_9BACT</name>
<dbReference type="Proteomes" id="UP000248553">
    <property type="component" value="Unassembled WGS sequence"/>
</dbReference>
<evidence type="ECO:0000259" key="1">
    <source>
        <dbReference type="Pfam" id="PF06172"/>
    </source>
</evidence>
<dbReference type="InterPro" id="IPR011051">
    <property type="entry name" value="RmlC_Cupin_sf"/>
</dbReference>
<protein>
    <submittedName>
        <fullName evidence="2">Cupin domain-containing protein</fullName>
    </submittedName>
</protein>
<proteinExistence type="predicted"/>
<dbReference type="Gene3D" id="2.60.120.10">
    <property type="entry name" value="Jelly Rolls"/>
    <property type="match status" value="1"/>
</dbReference>
<feature type="domain" description="DUF985" evidence="1">
    <location>
        <begin position="4"/>
        <end position="138"/>
    </location>
</feature>
<dbReference type="InterPro" id="IPR009327">
    <property type="entry name" value="Cupin_DUF985"/>
</dbReference>
<dbReference type="PANTHER" id="PTHR33387:SF3">
    <property type="entry name" value="DUF985 DOMAIN-CONTAINING PROTEIN"/>
    <property type="match status" value="1"/>
</dbReference>
<dbReference type="RefSeq" id="WP_111477226.1">
    <property type="nucleotide sequence ID" value="NZ_QHKM01000001.1"/>
</dbReference>
<dbReference type="EMBL" id="QHKM01000001">
    <property type="protein sequence ID" value="RAK70476.1"/>
    <property type="molecule type" value="Genomic_DNA"/>
</dbReference>
<evidence type="ECO:0000313" key="3">
    <source>
        <dbReference type="Proteomes" id="UP000248553"/>
    </source>
</evidence>
<evidence type="ECO:0000313" key="2">
    <source>
        <dbReference type="EMBL" id="RAK70476.1"/>
    </source>
</evidence>
<comment type="caution">
    <text evidence="2">The sequence shown here is derived from an EMBL/GenBank/DDBJ whole genome shotgun (WGS) entry which is preliminary data.</text>
</comment>
<dbReference type="InterPro" id="IPR039935">
    <property type="entry name" value="YML079W-like"/>
</dbReference>
<dbReference type="InterPro" id="IPR014710">
    <property type="entry name" value="RmlC-like_jellyroll"/>
</dbReference>
<sequence>MTAQDIIRHLQLLPHPEGGYYRETYRAAQALSTDAGHRRSVSTAIYYLLENQDKSHFHRIQSDELWFFHQGQALEIVVLSDGQARSIVLGPDFAAGEVPQAVVPAGAWFGARLQEGAGFALVSCTVAPGFDFADFELAQRAELTAEFPQLRELIAQFTMA</sequence>
<organism evidence="2 3">
    <name type="scientific">Hymenobacter edaphi</name>
    <dbReference type="NCBI Taxonomy" id="2211146"/>
    <lineage>
        <taxon>Bacteria</taxon>
        <taxon>Pseudomonadati</taxon>
        <taxon>Bacteroidota</taxon>
        <taxon>Cytophagia</taxon>
        <taxon>Cytophagales</taxon>
        <taxon>Hymenobacteraceae</taxon>
        <taxon>Hymenobacter</taxon>
    </lineage>
</organism>
<dbReference type="SUPFAM" id="SSF51182">
    <property type="entry name" value="RmlC-like cupins"/>
    <property type="match status" value="1"/>
</dbReference>
<dbReference type="AlphaFoldDB" id="A0A328BWN6"/>
<dbReference type="OrthoDB" id="9798288at2"/>
<keyword evidence="3" id="KW-1185">Reference proteome</keyword>
<reference evidence="3" key="1">
    <citation type="submission" date="2018-05" db="EMBL/GenBank/DDBJ databases">
        <authorList>
            <person name="Nie L."/>
        </authorList>
    </citation>
    <scope>NUCLEOTIDE SEQUENCE [LARGE SCALE GENOMIC DNA]</scope>
    <source>
        <strain evidence="3">NL</strain>
    </source>
</reference>
<dbReference type="PANTHER" id="PTHR33387">
    <property type="entry name" value="RMLC-LIKE JELLY ROLL FOLD PROTEIN"/>
    <property type="match status" value="1"/>
</dbReference>
<accession>A0A328BWN6</accession>
<dbReference type="CDD" id="cd06121">
    <property type="entry name" value="cupin_YML079wp"/>
    <property type="match status" value="1"/>
</dbReference>